<dbReference type="RefSeq" id="WP_088711973.1">
    <property type="nucleotide sequence ID" value="NZ_NFZT01000001.1"/>
</dbReference>
<proteinExistence type="inferred from homology"/>
<dbReference type="InterPro" id="IPR029028">
    <property type="entry name" value="Alpha/beta_knot_MTases"/>
</dbReference>
<dbReference type="GO" id="GO:0032259">
    <property type="term" value="P:methylation"/>
    <property type="evidence" value="ECO:0007669"/>
    <property type="project" value="UniProtKB-KW"/>
</dbReference>
<evidence type="ECO:0000313" key="6">
    <source>
        <dbReference type="Proteomes" id="UP000198462"/>
    </source>
</evidence>
<dbReference type="InterPro" id="IPR001537">
    <property type="entry name" value="SpoU_MeTrfase"/>
</dbReference>
<accession>A0A219B496</accession>
<dbReference type="GO" id="GO:0008173">
    <property type="term" value="F:RNA methyltransferase activity"/>
    <property type="evidence" value="ECO:0007669"/>
    <property type="project" value="InterPro"/>
</dbReference>
<dbReference type="Proteomes" id="UP000198462">
    <property type="component" value="Unassembled WGS sequence"/>
</dbReference>
<evidence type="ECO:0000259" key="4">
    <source>
        <dbReference type="SMART" id="SM00967"/>
    </source>
</evidence>
<dbReference type="InterPro" id="IPR029064">
    <property type="entry name" value="Ribosomal_eL30-like_sf"/>
</dbReference>
<dbReference type="InterPro" id="IPR051259">
    <property type="entry name" value="rRNA_Methyltransferase"/>
</dbReference>
<feature type="domain" description="RNA 2-O ribose methyltransferase substrate binding" evidence="4">
    <location>
        <begin position="32"/>
        <end position="107"/>
    </location>
</feature>
<reference evidence="6" key="1">
    <citation type="submission" date="2017-05" db="EMBL/GenBank/DDBJ databases">
        <authorList>
            <person name="Lin X."/>
        </authorList>
    </citation>
    <scope>NUCLEOTIDE SEQUENCE [LARGE SCALE GENOMIC DNA]</scope>
    <source>
        <strain evidence="6">JLT2012</strain>
    </source>
</reference>
<dbReference type="Gene3D" id="3.40.1280.10">
    <property type="match status" value="1"/>
</dbReference>
<dbReference type="InterPro" id="IPR029026">
    <property type="entry name" value="tRNA_m1G_MTases_N"/>
</dbReference>
<dbReference type="Pfam" id="PF22435">
    <property type="entry name" value="MRM3-like_sub_bind"/>
    <property type="match status" value="1"/>
</dbReference>
<dbReference type="SUPFAM" id="SSF75217">
    <property type="entry name" value="alpha/beta knot"/>
    <property type="match status" value="1"/>
</dbReference>
<evidence type="ECO:0000256" key="2">
    <source>
        <dbReference type="ARBA" id="ARBA00022603"/>
    </source>
</evidence>
<sequence>MPRDITSFSNATVKRVRSLAQKKHRILEGLFMAEGLRICAEALEAGHVPRILVSRIGDTHELTLRLEREVEAAGGEALRVPGDILEKITGKANPQAVVGVFGFLETGLARLDRSASGIWIVCQSLKDPGNLGTILRTADAVGGGGVILLDQSCDPFSVEAVRASMGAIFTVPLAQADGQDFFTWLRSGPGMLVGASLNTDRDYQGVSYAPPTFVFMGNEQRGLPPDYEAACDELVKIPMRGKADSLNVAVSCAVMVYEVLNQQRRR</sequence>
<dbReference type="AlphaFoldDB" id="A0A219B496"/>
<dbReference type="GO" id="GO:0006396">
    <property type="term" value="P:RNA processing"/>
    <property type="evidence" value="ECO:0007669"/>
    <property type="project" value="InterPro"/>
</dbReference>
<dbReference type="GO" id="GO:0005737">
    <property type="term" value="C:cytoplasm"/>
    <property type="evidence" value="ECO:0007669"/>
    <property type="project" value="UniProtKB-ARBA"/>
</dbReference>
<dbReference type="PANTHER" id="PTHR43191">
    <property type="entry name" value="RRNA METHYLTRANSFERASE 3"/>
    <property type="match status" value="1"/>
</dbReference>
<dbReference type="STRING" id="1234595.C725_2129"/>
<dbReference type="GO" id="GO:0003723">
    <property type="term" value="F:RNA binding"/>
    <property type="evidence" value="ECO:0007669"/>
    <property type="project" value="InterPro"/>
</dbReference>
<name>A0A219B496_9SPHN</name>
<dbReference type="Gene3D" id="3.30.1330.30">
    <property type="match status" value="1"/>
</dbReference>
<comment type="similarity">
    <text evidence="1">Belongs to the class IV-like SAM-binding methyltransferase superfamily. RNA methyltransferase TrmH family.</text>
</comment>
<dbReference type="SUPFAM" id="SSF55315">
    <property type="entry name" value="L30e-like"/>
    <property type="match status" value="1"/>
</dbReference>
<evidence type="ECO:0000256" key="1">
    <source>
        <dbReference type="ARBA" id="ARBA00007228"/>
    </source>
</evidence>
<gene>
    <name evidence="5" type="ORF">B5C34_06735</name>
</gene>
<dbReference type="PANTHER" id="PTHR43191:SF2">
    <property type="entry name" value="RRNA METHYLTRANSFERASE 3, MITOCHONDRIAL"/>
    <property type="match status" value="1"/>
</dbReference>
<dbReference type="OrthoDB" id="9794400at2"/>
<dbReference type="EMBL" id="NFZT01000001">
    <property type="protein sequence ID" value="OWV33187.1"/>
    <property type="molecule type" value="Genomic_DNA"/>
</dbReference>
<organism evidence="5 6">
    <name type="scientific">Pacificimonas flava</name>
    <dbReference type="NCBI Taxonomy" id="1234595"/>
    <lineage>
        <taxon>Bacteria</taxon>
        <taxon>Pseudomonadati</taxon>
        <taxon>Pseudomonadota</taxon>
        <taxon>Alphaproteobacteria</taxon>
        <taxon>Sphingomonadales</taxon>
        <taxon>Sphingosinicellaceae</taxon>
        <taxon>Pacificimonas</taxon>
    </lineage>
</organism>
<evidence type="ECO:0000313" key="5">
    <source>
        <dbReference type="EMBL" id="OWV33187.1"/>
    </source>
</evidence>
<dbReference type="InterPro" id="IPR053888">
    <property type="entry name" value="MRM3-like_sub_bind"/>
</dbReference>
<evidence type="ECO:0000256" key="3">
    <source>
        <dbReference type="ARBA" id="ARBA00022679"/>
    </source>
</evidence>
<keyword evidence="6" id="KW-1185">Reference proteome</keyword>
<comment type="caution">
    <text evidence="5">The sequence shown here is derived from an EMBL/GenBank/DDBJ whole genome shotgun (WGS) entry which is preliminary data.</text>
</comment>
<dbReference type="CDD" id="cd18095">
    <property type="entry name" value="SpoU-like_rRNA-MTase"/>
    <property type="match status" value="1"/>
</dbReference>
<keyword evidence="3 5" id="KW-0808">Transferase</keyword>
<dbReference type="Pfam" id="PF00588">
    <property type="entry name" value="SpoU_methylase"/>
    <property type="match status" value="1"/>
</dbReference>
<dbReference type="SMART" id="SM00967">
    <property type="entry name" value="SpoU_sub_bind"/>
    <property type="match status" value="1"/>
</dbReference>
<protein>
    <submittedName>
        <fullName evidence="5">RNA methyltransferase</fullName>
    </submittedName>
</protein>
<dbReference type="InterPro" id="IPR013123">
    <property type="entry name" value="SpoU_subst-bd"/>
</dbReference>
<keyword evidence="2 5" id="KW-0489">Methyltransferase</keyword>